<dbReference type="GO" id="GO:0003723">
    <property type="term" value="F:RNA binding"/>
    <property type="evidence" value="ECO:0007669"/>
    <property type="project" value="UniProtKB-KW"/>
</dbReference>
<evidence type="ECO:0000256" key="2">
    <source>
        <dbReference type="ARBA" id="ARBA00006896"/>
    </source>
</evidence>
<dbReference type="RefSeq" id="WP_110022562.1">
    <property type="nucleotide sequence ID" value="NZ_PDNZ01000002.1"/>
</dbReference>
<dbReference type="EMBL" id="PDNZ01000002">
    <property type="protein sequence ID" value="PWW82846.1"/>
    <property type="molecule type" value="Genomic_DNA"/>
</dbReference>
<dbReference type="CDD" id="cd09647">
    <property type="entry name" value="Csm2_III-A"/>
    <property type="match status" value="1"/>
</dbReference>
<comment type="similarity">
    <text evidence="2">Belongs to the CRISPR-associated Csm2 family.</text>
</comment>
<gene>
    <name evidence="7" type="primary">csm2</name>
    <name evidence="7" type="ORF">CR164_03655</name>
</gene>
<keyword evidence="8" id="KW-1185">Reference proteome</keyword>
<dbReference type="NCBIfam" id="TIGR01870">
    <property type="entry name" value="cas_TM1810_Csm2"/>
    <property type="match status" value="1"/>
</dbReference>
<proteinExistence type="inferred from homology"/>
<protein>
    <recommendedName>
        <fullName evidence="3">CRISPR system Cms protein Csm2</fullName>
    </recommendedName>
    <alternativeName>
        <fullName evidence="6">CRISPR type III A-associated protein Csm2</fullName>
    </alternativeName>
</protein>
<accession>A0A317TAX5</accession>
<sequence>MSSVHAIKQKTSKYNANLYDELEIDDAIEYAETIAKHMRKVKNHQLRRFFSAIKNIQKKIVDLKDEDQLPPENYAELQMLRPQLANTVGRLRGHEKFVMQDLLDILQPVFKTVKKNNDFVLFVNFFESIVAYHKVYAND</sequence>
<evidence type="ECO:0000313" key="7">
    <source>
        <dbReference type="EMBL" id="PWW82846.1"/>
    </source>
</evidence>
<evidence type="ECO:0000256" key="1">
    <source>
        <dbReference type="ARBA" id="ARBA00003640"/>
    </source>
</evidence>
<reference evidence="8" key="1">
    <citation type="submission" date="2017-10" db="EMBL/GenBank/DDBJ databases">
        <authorList>
            <person name="Gaisin V.A."/>
            <person name="Rysina M.S."/>
            <person name="Grouzdev D.S."/>
        </authorList>
    </citation>
    <scope>NUCLEOTIDE SEQUENCE [LARGE SCALE GENOMIC DNA]</scope>
    <source>
        <strain evidence="8">V1</strain>
    </source>
</reference>
<organism evidence="7 8">
    <name type="scientific">Prosthecochloris marina</name>
    <dbReference type="NCBI Taxonomy" id="2017681"/>
    <lineage>
        <taxon>Bacteria</taxon>
        <taxon>Pseudomonadati</taxon>
        <taxon>Chlorobiota</taxon>
        <taxon>Chlorobiia</taxon>
        <taxon>Chlorobiales</taxon>
        <taxon>Chlorobiaceae</taxon>
        <taxon>Prosthecochloris</taxon>
    </lineage>
</organism>
<dbReference type="Pfam" id="PF03750">
    <property type="entry name" value="Csm2_III-A"/>
    <property type="match status" value="1"/>
</dbReference>
<keyword evidence="4" id="KW-0694">RNA-binding</keyword>
<comment type="caution">
    <text evidence="7">The sequence shown here is derived from an EMBL/GenBank/DDBJ whole genome shotgun (WGS) entry which is preliminary data.</text>
</comment>
<evidence type="ECO:0000256" key="6">
    <source>
        <dbReference type="ARBA" id="ARBA00031723"/>
    </source>
</evidence>
<evidence type="ECO:0000256" key="3">
    <source>
        <dbReference type="ARBA" id="ARBA00016118"/>
    </source>
</evidence>
<dbReference type="Proteomes" id="UP000246278">
    <property type="component" value="Unassembled WGS sequence"/>
</dbReference>
<evidence type="ECO:0000256" key="5">
    <source>
        <dbReference type="ARBA" id="ARBA00023118"/>
    </source>
</evidence>
<dbReference type="GO" id="GO:0051607">
    <property type="term" value="P:defense response to virus"/>
    <property type="evidence" value="ECO:0007669"/>
    <property type="project" value="UniProtKB-KW"/>
</dbReference>
<dbReference type="OrthoDB" id="964629at2"/>
<name>A0A317TAX5_9CHLB</name>
<dbReference type="InterPro" id="IPR010149">
    <property type="entry name" value="CRISPR-assoc_prot_Csm2_III-A"/>
</dbReference>
<dbReference type="AlphaFoldDB" id="A0A317TAX5"/>
<keyword evidence="5" id="KW-0051">Antiviral defense</keyword>
<evidence type="ECO:0000313" key="8">
    <source>
        <dbReference type="Proteomes" id="UP000246278"/>
    </source>
</evidence>
<comment type="function">
    <text evidence="1">This subunit may be involved in monitoring complementarity of crRNA and target RNA.</text>
</comment>
<evidence type="ECO:0000256" key="4">
    <source>
        <dbReference type="ARBA" id="ARBA00022884"/>
    </source>
</evidence>